<dbReference type="Proteomes" id="UP000184123">
    <property type="component" value="Unassembled WGS sequence"/>
</dbReference>
<evidence type="ECO:0000313" key="6">
    <source>
        <dbReference type="EMBL" id="SHM44554.1"/>
    </source>
</evidence>
<evidence type="ECO:0000313" key="5">
    <source>
        <dbReference type="EMBL" id="GEN24198.1"/>
    </source>
</evidence>
<dbReference type="RefSeq" id="WP_073436018.1">
    <property type="nucleotide sequence ID" value="NZ_BJXU01000079.1"/>
</dbReference>
<dbReference type="OrthoDB" id="6137446at2"/>
<dbReference type="AlphaFoldDB" id="A0A1M7IUW6"/>
<reference evidence="6 7" key="1">
    <citation type="submission" date="2016-11" db="EMBL/GenBank/DDBJ databases">
        <authorList>
            <person name="Jaros S."/>
            <person name="Januszkiewicz K."/>
            <person name="Wedrychowicz H."/>
        </authorList>
    </citation>
    <scope>NUCLEOTIDE SEQUENCE [LARGE SCALE GENOMIC DNA]</scope>
    <source>
        <strain evidence="6 7">DSM 4740</strain>
    </source>
</reference>
<dbReference type="STRING" id="44933.SAMN05660971_02992"/>
<protein>
    <recommendedName>
        <fullName evidence="4">Glycosyltransferase 61 catalytic domain-containing protein</fullName>
    </recommendedName>
</protein>
<proteinExistence type="predicted"/>
<evidence type="ECO:0000256" key="1">
    <source>
        <dbReference type="ARBA" id="ARBA00022676"/>
    </source>
</evidence>
<evidence type="ECO:0000313" key="8">
    <source>
        <dbReference type="Proteomes" id="UP000321726"/>
    </source>
</evidence>
<dbReference type="EMBL" id="BJXU01000079">
    <property type="protein sequence ID" value="GEN24198.1"/>
    <property type="molecule type" value="Genomic_DNA"/>
</dbReference>
<keyword evidence="3" id="KW-0325">Glycoprotein</keyword>
<evidence type="ECO:0000259" key="4">
    <source>
        <dbReference type="Pfam" id="PF04577"/>
    </source>
</evidence>
<feature type="domain" description="Glycosyltransferase 61 catalytic" evidence="4">
    <location>
        <begin position="103"/>
        <end position="276"/>
    </location>
</feature>
<dbReference type="Proteomes" id="UP000321726">
    <property type="component" value="Unassembled WGS sequence"/>
</dbReference>
<evidence type="ECO:0000313" key="7">
    <source>
        <dbReference type="Proteomes" id="UP000184123"/>
    </source>
</evidence>
<dbReference type="EMBL" id="FRCA01000008">
    <property type="protein sequence ID" value="SHM44554.1"/>
    <property type="molecule type" value="Genomic_DNA"/>
</dbReference>
<dbReference type="InterPro" id="IPR007657">
    <property type="entry name" value="Glycosyltransferase_61"/>
</dbReference>
<dbReference type="InterPro" id="IPR049625">
    <property type="entry name" value="Glyco_transf_61_cat"/>
</dbReference>
<keyword evidence="8" id="KW-1185">Reference proteome</keyword>
<dbReference type="PANTHER" id="PTHR20961">
    <property type="entry name" value="GLYCOSYLTRANSFERASE"/>
    <property type="match status" value="1"/>
</dbReference>
<evidence type="ECO:0000256" key="2">
    <source>
        <dbReference type="ARBA" id="ARBA00022679"/>
    </source>
</evidence>
<accession>A0A1M7IUW6</accession>
<gene>
    <name evidence="5" type="ORF">HCU01_21470</name>
    <name evidence="6" type="ORF">SAMN05660971_02992</name>
</gene>
<evidence type="ECO:0000256" key="3">
    <source>
        <dbReference type="ARBA" id="ARBA00023180"/>
    </source>
</evidence>
<dbReference type="Pfam" id="PF04577">
    <property type="entry name" value="Glyco_transf_61"/>
    <property type="match status" value="1"/>
</dbReference>
<name>A0A1M7IUW6_9GAMM</name>
<dbReference type="GO" id="GO:0016757">
    <property type="term" value="F:glycosyltransferase activity"/>
    <property type="evidence" value="ECO:0007669"/>
    <property type="project" value="UniProtKB-KW"/>
</dbReference>
<organism evidence="6 7">
    <name type="scientific">Halomonas cupida</name>
    <dbReference type="NCBI Taxonomy" id="44933"/>
    <lineage>
        <taxon>Bacteria</taxon>
        <taxon>Pseudomonadati</taxon>
        <taxon>Pseudomonadota</taxon>
        <taxon>Gammaproteobacteria</taxon>
        <taxon>Oceanospirillales</taxon>
        <taxon>Halomonadaceae</taxon>
        <taxon>Halomonas</taxon>
    </lineage>
</organism>
<reference evidence="5 8" key="2">
    <citation type="submission" date="2019-07" db="EMBL/GenBank/DDBJ databases">
        <title>Whole genome shotgun sequence of Halomonas cupida NBRC 102219.</title>
        <authorList>
            <person name="Hosoyama A."/>
            <person name="Uohara A."/>
            <person name="Ohji S."/>
            <person name="Ichikawa N."/>
        </authorList>
    </citation>
    <scope>NUCLEOTIDE SEQUENCE [LARGE SCALE GENOMIC DNA]</scope>
    <source>
        <strain evidence="5 8">NBRC 102219</strain>
    </source>
</reference>
<sequence length="349" mass="39835">MGATIKSEEVFLAKKNVLDHDFPYEHPLVTVGDEIEPRVEVYELHNPMVNLGLRKAFYCNGEFIDVLTSPAGRRELKVSIEKKGVRKLKGKVLDLVTPGANLYSHWLLDLIPKIHAVKSAGHNLDDFDHIYVNYYNSSFKYESFRTLGIPEEKVIDFSSFPKTFEADGVVTVTPCRSSLYTPDWVENYIRSIFLHDNKNNGERKKLYISRSKGNSRRILNEAALLENLIPLNFEVVYFEDLSLSETAHLMSSSSVIVAPHGAGLANLVFCEEKVSICEIFSQHISSEYYKFSKKKGFNYHPLQGLSSSGSLVDCKKMDYKNHRPEIHSDNIILTREMIDDIMRFVNESI</sequence>
<keyword evidence="1" id="KW-0328">Glycosyltransferase</keyword>
<keyword evidence="2" id="KW-0808">Transferase</keyword>